<feature type="compositionally biased region" description="Polar residues" evidence="10">
    <location>
        <begin position="174"/>
        <end position="198"/>
    </location>
</feature>
<dbReference type="Gene3D" id="1.20.120.730">
    <property type="entry name" value="Sec23/Sec24 helical domain"/>
    <property type="match status" value="1"/>
</dbReference>
<dbReference type="Pfam" id="PF04811">
    <property type="entry name" value="Sec23_trunk"/>
    <property type="match status" value="1"/>
</dbReference>
<evidence type="ECO:0000256" key="7">
    <source>
        <dbReference type="ARBA" id="ARBA00022927"/>
    </source>
</evidence>
<dbReference type="InterPro" id="IPR006895">
    <property type="entry name" value="Znf_Sec23_Sec24"/>
</dbReference>
<evidence type="ECO:0000256" key="4">
    <source>
        <dbReference type="ARBA" id="ARBA00022448"/>
    </source>
</evidence>
<dbReference type="Proteomes" id="UP000224006">
    <property type="component" value="Chromosome V"/>
</dbReference>
<evidence type="ECO:0000256" key="5">
    <source>
        <dbReference type="ARBA" id="ARBA00022824"/>
    </source>
</evidence>
<sequence>MQQPYPSYYASSVCNGEVASEPGLQQQTLQPGVASAFSPQVQAQQPQAGAFASHTPSYADQQAAVSWSQQQMLQPQQTSAPPQQYFSHSTPHAGVAPPAAYGSSFGADPVSSLPSDPCAPQAGYAPPPGVTPVSAGFAQPPSSTVPSYPVDGNIMPEGTAPPRAQSVAAPPSLTPVQQPAAQAGQSLYHASTADQTHPSAAPAFLQQQGGGQEGRQPRVGDRGLQGGAREACLSSFPGFNGEVQQPHGGGAPQPALAPAAPDTPAPATQSSHVPSRADGLRAAFGDTQPAPPTSAAAQATAPSAVPGALQAGLRHTAGAPPAPVGGQGGAGGACYGQSAAGHLPAELAREREVMLPLESMAVHQVAESSEDLGVARWSAQTSLLAAQGQAQTGAASVAQRGSASSAQGDVRGSSLGENASQRTADALPPSRDGDSFPQAFGGSFGSACPPQQSATAGAGPAMYAPPLAPSLERQKPPGMHTAPPEPVPAPGSTSRNRRPSPETAGAAASADSRQSRACGSVSSSRGPHQGGGGAVGSTGAAEAAAPPVPRISTLTRAVNSRIDPSQVPRPDGRSESVTQEGGRVYESDKYNLPPSPCSIYTVLDRGSCSCRYVRCTLNHVPAFSHTLSLSSLLFATLVQPFAQKGRFEEDIPIVDLTETSLLFTCHLSGTNKHRYGALPPGGAAEGRKGDGKHASDGPVRCPRCRCYINPFMAWASGGNECVCNLCDHHFLLPDYYMEALHLYRSQMNAGSGGRPMWREGDRNGEARGRARASGTERQELWKGSVDFVAPPAFEAKLEPRKSAGSATLPEAHAAASRAKQASRAEGAAACGAVPSAALAGAHGPQSVPAALSAAARRAQEEEAEGRLLSRFPCVVFVLDISRAALNSNLANSSLHALAELLRTTRGTLRVQIALILYSDRLVFFPRRRRVSQKQAAGLDGEAYEGAENAGFGEESGGEATRYGGDGSASSDAAGATSDQADAKPRKVEAAFVNDIEDPFMPAPVDLLFYSPHHYQELLSLLEELPKFLAELSGDCGERSAGNAALRAAANLVCDRGAGGMVEMFYASPPNHGIGALNPDITGKTTTGVGGATFEFQQREFYEALLLDCSAGGVCVDVHAYPSTRKQKMLLQTLGSIATHTGGKVFYQHDFVWTRDYHRIYEDIHRLLTSPLAFMCEAKLRTSSGIAIDKVLAPFGGPRVFYDQTAFRIPRMDADLTVAFLCKHVQQLDSVKQVYIQFVCAYTPLQPMETGRFLEGSNEFVPPPRRYLRVHTLSVPVTFSLSSLFRFAEVESMVAVMVRLAAKMVLHSENGWRENATERVVSILHAYRANCASTSSAGQLILPDSLKLLPIYIMALFKHAAFRSSEVREDERIWHLVRFMGLPVQAYPTLLYPRVFPLHRSYIEKAREKKMLQRAGQPTGVGENVYLPDSLPATGVKISSDGVFLCDVGTALFLYIGSHVKAEYIAGLFGEGVVVNEQNAPLLQLRTDEGSAGSTVSRIVEQIRREKAALPYLPLRVVCANSLDETRLLTHLVEDAIAGDGCYVDFLCGLHKMVHNKLDDG</sequence>
<dbReference type="OrthoDB" id="330006at2759"/>
<evidence type="ECO:0000256" key="10">
    <source>
        <dbReference type="SAM" id="MobiDB-lite"/>
    </source>
</evidence>
<comment type="subcellular location">
    <subcellularLocation>
        <location evidence="2">Endoplasmic reticulum membrane</location>
    </subcellularLocation>
    <subcellularLocation>
        <location evidence="1">Golgi apparatus membrane</location>
    </subcellularLocation>
</comment>
<dbReference type="GO" id="GO:0070971">
    <property type="term" value="C:endoplasmic reticulum exit site"/>
    <property type="evidence" value="ECO:0007669"/>
    <property type="project" value="TreeGrafter"/>
</dbReference>
<feature type="region of interest" description="Disordered" evidence="10">
    <location>
        <begin position="396"/>
        <end position="588"/>
    </location>
</feature>
<dbReference type="GO" id="GO:0000139">
    <property type="term" value="C:Golgi membrane"/>
    <property type="evidence" value="ECO:0007669"/>
    <property type="project" value="UniProtKB-SubCell"/>
</dbReference>
<keyword evidence="7" id="KW-0653">Protein transport</keyword>
<feature type="domain" description="Sec23/Sec24 trunk" evidence="12">
    <location>
        <begin position="873"/>
        <end position="1166"/>
    </location>
</feature>
<evidence type="ECO:0000256" key="2">
    <source>
        <dbReference type="ARBA" id="ARBA00004586"/>
    </source>
</evidence>
<dbReference type="InterPro" id="IPR050550">
    <property type="entry name" value="SEC23_SEC24_subfamily"/>
</dbReference>
<dbReference type="STRING" id="94643.A0A2A9MHI8"/>
<name>A0A2A9MHI8_BESBE</name>
<evidence type="ECO:0000313" key="15">
    <source>
        <dbReference type="EMBL" id="PFH35123.1"/>
    </source>
</evidence>
<dbReference type="SUPFAM" id="SSF81811">
    <property type="entry name" value="Helical domain of Sec23/24"/>
    <property type="match status" value="1"/>
</dbReference>
<dbReference type="InterPro" id="IPR036174">
    <property type="entry name" value="Znf_Sec23_Sec24_sf"/>
</dbReference>
<dbReference type="SUPFAM" id="SSF53300">
    <property type="entry name" value="vWA-like"/>
    <property type="match status" value="1"/>
</dbReference>
<evidence type="ECO:0000259" key="13">
    <source>
        <dbReference type="Pfam" id="PF04815"/>
    </source>
</evidence>
<feature type="compositionally biased region" description="Polar residues" evidence="10">
    <location>
        <begin position="78"/>
        <end position="90"/>
    </location>
</feature>
<proteinExistence type="inferred from homology"/>
<protein>
    <submittedName>
        <fullName evidence="15">Sec23/Sec24 trunk domain-containing protein</fullName>
    </submittedName>
</protein>
<evidence type="ECO:0000256" key="1">
    <source>
        <dbReference type="ARBA" id="ARBA00004394"/>
    </source>
</evidence>
<feature type="region of interest" description="Disordered" evidence="10">
    <location>
        <begin position="798"/>
        <end position="819"/>
    </location>
</feature>
<dbReference type="InterPro" id="IPR006896">
    <property type="entry name" value="Sec23/24_trunk_dom"/>
</dbReference>
<feature type="compositionally biased region" description="Low complexity" evidence="10">
    <location>
        <begin position="504"/>
        <end position="517"/>
    </location>
</feature>
<dbReference type="Pfam" id="PF08033">
    <property type="entry name" value="Sec23_BS"/>
    <property type="match status" value="1"/>
</dbReference>
<dbReference type="SUPFAM" id="SSF82754">
    <property type="entry name" value="C-terminal, gelsolin-like domain of Sec23/24"/>
    <property type="match status" value="1"/>
</dbReference>
<feature type="domain" description="Zinc finger Sec23/Sec24-type" evidence="11">
    <location>
        <begin position="698"/>
        <end position="736"/>
    </location>
</feature>
<dbReference type="GO" id="GO:0000149">
    <property type="term" value="F:SNARE binding"/>
    <property type="evidence" value="ECO:0007669"/>
    <property type="project" value="TreeGrafter"/>
</dbReference>
<keyword evidence="4" id="KW-0813">Transport</keyword>
<organism evidence="15 16">
    <name type="scientific">Besnoitia besnoiti</name>
    <name type="common">Apicomplexan protozoan</name>
    <dbReference type="NCBI Taxonomy" id="94643"/>
    <lineage>
        <taxon>Eukaryota</taxon>
        <taxon>Sar</taxon>
        <taxon>Alveolata</taxon>
        <taxon>Apicomplexa</taxon>
        <taxon>Conoidasida</taxon>
        <taxon>Coccidia</taxon>
        <taxon>Eucoccidiorida</taxon>
        <taxon>Eimeriorina</taxon>
        <taxon>Sarcocystidae</taxon>
        <taxon>Besnoitia</taxon>
    </lineage>
</organism>
<feature type="compositionally biased region" description="Basic and acidic residues" evidence="10">
    <location>
        <begin position="756"/>
        <end position="777"/>
    </location>
</feature>
<dbReference type="InterPro" id="IPR036465">
    <property type="entry name" value="vWFA_dom_sf"/>
</dbReference>
<dbReference type="RefSeq" id="XP_029219132.1">
    <property type="nucleotide sequence ID" value="XM_029364424.1"/>
</dbReference>
<evidence type="ECO:0000259" key="14">
    <source>
        <dbReference type="Pfam" id="PF08033"/>
    </source>
</evidence>
<dbReference type="PANTHER" id="PTHR13803:SF39">
    <property type="entry name" value="SECRETORY 24AB, ISOFORM A"/>
    <property type="match status" value="1"/>
</dbReference>
<dbReference type="Gene3D" id="2.30.30.380">
    <property type="entry name" value="Zn-finger domain of Sec23/24"/>
    <property type="match status" value="2"/>
</dbReference>
<keyword evidence="9" id="KW-0472">Membrane</keyword>
<reference evidence="15 16" key="1">
    <citation type="submission" date="2017-09" db="EMBL/GenBank/DDBJ databases">
        <title>Genome sequencing of Besnoitia besnoiti strain Bb-Ger1.</title>
        <authorList>
            <person name="Schares G."/>
            <person name="Venepally P."/>
            <person name="Lorenzi H.A."/>
        </authorList>
    </citation>
    <scope>NUCLEOTIDE SEQUENCE [LARGE SCALE GENOMIC DNA]</scope>
    <source>
        <strain evidence="15 16">Bb-Ger1</strain>
    </source>
</reference>
<dbReference type="Gene3D" id="3.40.50.410">
    <property type="entry name" value="von Willebrand factor, type A domain"/>
    <property type="match status" value="2"/>
</dbReference>
<evidence type="ECO:0000256" key="8">
    <source>
        <dbReference type="ARBA" id="ARBA00023034"/>
    </source>
</evidence>
<evidence type="ECO:0000313" key="16">
    <source>
        <dbReference type="Proteomes" id="UP000224006"/>
    </source>
</evidence>
<keyword evidence="16" id="KW-1185">Reference proteome</keyword>
<feature type="domain" description="Sec23/Sec24 beta-sandwich" evidence="14">
    <location>
        <begin position="1172"/>
        <end position="1242"/>
    </location>
</feature>
<dbReference type="GO" id="GO:0005789">
    <property type="term" value="C:endoplasmic reticulum membrane"/>
    <property type="evidence" value="ECO:0007669"/>
    <property type="project" value="UniProtKB-SubCell"/>
</dbReference>
<feature type="region of interest" description="Disordered" evidence="10">
    <location>
        <begin position="750"/>
        <end position="777"/>
    </location>
</feature>
<comment type="similarity">
    <text evidence="3">Belongs to the SEC23/SEC24 family. SEC24 subfamily.</text>
</comment>
<feature type="compositionally biased region" description="Low complexity" evidence="10">
    <location>
        <begin position="33"/>
        <end position="52"/>
    </location>
</feature>
<dbReference type="VEuPathDB" id="ToxoDB:BESB_060100"/>
<dbReference type="Gene3D" id="3.40.20.10">
    <property type="entry name" value="Severin"/>
    <property type="match status" value="1"/>
</dbReference>
<feature type="domain" description="Sec23/Sec24 helical" evidence="13">
    <location>
        <begin position="1289"/>
        <end position="1384"/>
    </location>
</feature>
<dbReference type="Pfam" id="PF04815">
    <property type="entry name" value="Sec23_helical"/>
    <property type="match status" value="1"/>
</dbReference>
<feature type="compositionally biased region" description="Polar residues" evidence="10">
    <location>
        <begin position="54"/>
        <end position="68"/>
    </location>
</feature>
<dbReference type="InterPro" id="IPR012990">
    <property type="entry name" value="Beta-sandwich_Sec23_24"/>
</dbReference>
<dbReference type="SUPFAM" id="SSF81995">
    <property type="entry name" value="beta-sandwich domain of Sec23/24"/>
    <property type="match status" value="1"/>
</dbReference>
<dbReference type="GO" id="GO:0008270">
    <property type="term" value="F:zinc ion binding"/>
    <property type="evidence" value="ECO:0007669"/>
    <property type="project" value="InterPro"/>
</dbReference>
<comment type="caution">
    <text evidence="15">The sequence shown here is derived from an EMBL/GenBank/DDBJ whole genome shotgun (WGS) entry which is preliminary data.</text>
</comment>
<dbReference type="KEGG" id="bbes:BESB_060100"/>
<dbReference type="GO" id="GO:0090110">
    <property type="term" value="P:COPII-coated vesicle cargo loading"/>
    <property type="evidence" value="ECO:0007669"/>
    <property type="project" value="TreeGrafter"/>
</dbReference>
<dbReference type="Pfam" id="PF04810">
    <property type="entry name" value="zf-Sec23_Sec24"/>
    <property type="match status" value="1"/>
</dbReference>
<dbReference type="PANTHER" id="PTHR13803">
    <property type="entry name" value="SEC24-RELATED PROTEIN"/>
    <property type="match status" value="1"/>
</dbReference>
<feature type="region of interest" description="Disordered" evidence="10">
    <location>
        <begin position="946"/>
        <end position="983"/>
    </location>
</feature>
<gene>
    <name evidence="15" type="ORF">BESB_060100</name>
</gene>
<dbReference type="Gene3D" id="2.60.40.1670">
    <property type="entry name" value="beta-sandwich domain of Sec23/24"/>
    <property type="match status" value="2"/>
</dbReference>
<evidence type="ECO:0000259" key="12">
    <source>
        <dbReference type="Pfam" id="PF04811"/>
    </source>
</evidence>
<feature type="compositionally biased region" description="Low complexity" evidence="10">
    <location>
        <begin position="967"/>
        <end position="979"/>
    </location>
</feature>
<feature type="compositionally biased region" description="Low complexity" evidence="10">
    <location>
        <begin position="293"/>
        <end position="303"/>
    </location>
</feature>
<dbReference type="InterPro" id="IPR036175">
    <property type="entry name" value="Sec23/24_helical_dom_sf"/>
</dbReference>
<keyword evidence="5" id="KW-0256">Endoplasmic reticulum</keyword>
<dbReference type="InterPro" id="IPR036180">
    <property type="entry name" value="Gelsolin-like_dom_sf"/>
</dbReference>
<feature type="region of interest" description="Disordered" evidence="10">
    <location>
        <begin position="22"/>
        <end position="303"/>
    </location>
</feature>
<dbReference type="SUPFAM" id="SSF82919">
    <property type="entry name" value="Zn-finger domain of Sec23/24"/>
    <property type="match status" value="1"/>
</dbReference>
<dbReference type="EMBL" id="NWUJ01000005">
    <property type="protein sequence ID" value="PFH35123.1"/>
    <property type="molecule type" value="Genomic_DNA"/>
</dbReference>
<dbReference type="InterPro" id="IPR029006">
    <property type="entry name" value="ADF-H/Gelsolin-like_dom_sf"/>
</dbReference>
<evidence type="ECO:0000256" key="6">
    <source>
        <dbReference type="ARBA" id="ARBA00022892"/>
    </source>
</evidence>
<dbReference type="GeneID" id="40310938"/>
<keyword evidence="8" id="KW-0333">Golgi apparatus</keyword>
<evidence type="ECO:0000256" key="9">
    <source>
        <dbReference type="ARBA" id="ARBA00023136"/>
    </source>
</evidence>
<feature type="compositionally biased region" description="Low complexity" evidence="10">
    <location>
        <begin position="252"/>
        <end position="267"/>
    </location>
</feature>
<dbReference type="InterPro" id="IPR006900">
    <property type="entry name" value="Sec23/24_helical_dom"/>
</dbReference>
<dbReference type="GO" id="GO:0030127">
    <property type="term" value="C:COPII vesicle coat"/>
    <property type="evidence" value="ECO:0007669"/>
    <property type="project" value="InterPro"/>
</dbReference>
<evidence type="ECO:0000259" key="11">
    <source>
        <dbReference type="Pfam" id="PF04810"/>
    </source>
</evidence>
<keyword evidence="6" id="KW-0931">ER-Golgi transport</keyword>
<evidence type="ECO:0000256" key="3">
    <source>
        <dbReference type="ARBA" id="ARBA00008334"/>
    </source>
</evidence>
<dbReference type="GO" id="GO:0006886">
    <property type="term" value="P:intracellular protein transport"/>
    <property type="evidence" value="ECO:0007669"/>
    <property type="project" value="InterPro"/>
</dbReference>
<accession>A0A2A9MHI8</accession>